<reference evidence="1 2" key="1">
    <citation type="submission" date="2021-04" db="EMBL/GenBank/DDBJ databases">
        <title>Paenibacillus sp. DLE-14 whole genome sequence.</title>
        <authorList>
            <person name="Ham Y.J."/>
        </authorList>
    </citation>
    <scope>NUCLEOTIDE SEQUENCE [LARGE SCALE GENOMIC DNA]</scope>
    <source>
        <strain evidence="1 2">DLE-14</strain>
    </source>
</reference>
<comment type="caution">
    <text evidence="1">The sequence shown here is derived from an EMBL/GenBank/DDBJ whole genome shotgun (WGS) entry which is preliminary data.</text>
</comment>
<sequence>MKDCKIKAIELFRFDGELTDERLPGHSEDCICGLLAITTNDGGSGCIEFHMHGCNLRGDIVQWTAIYRRIKGLTLEESLDYIRQMQEAWGTDRTHLMESALTSLAEQLDYSAKGITNPNCALWNRAYLFDRSQAYVSF</sequence>
<dbReference type="EMBL" id="JAGKSP010000024">
    <property type="protein sequence ID" value="MBP3966837.1"/>
    <property type="molecule type" value="Genomic_DNA"/>
</dbReference>
<keyword evidence="2" id="KW-1185">Reference proteome</keyword>
<dbReference type="RefSeq" id="WP_210664036.1">
    <property type="nucleotide sequence ID" value="NZ_JAGKSP010000024.1"/>
</dbReference>
<dbReference type="Proteomes" id="UP000673394">
    <property type="component" value="Unassembled WGS sequence"/>
</dbReference>
<name>A0ABS5CLU7_9BACL</name>
<gene>
    <name evidence="1" type="ORF">I8J30_29550</name>
</gene>
<organism evidence="1 2">
    <name type="scientific">Paenibacillus lignilyticus</name>
    <dbReference type="NCBI Taxonomy" id="1172615"/>
    <lineage>
        <taxon>Bacteria</taxon>
        <taxon>Bacillati</taxon>
        <taxon>Bacillota</taxon>
        <taxon>Bacilli</taxon>
        <taxon>Bacillales</taxon>
        <taxon>Paenibacillaceae</taxon>
        <taxon>Paenibacillus</taxon>
    </lineage>
</organism>
<evidence type="ECO:0000313" key="2">
    <source>
        <dbReference type="Proteomes" id="UP000673394"/>
    </source>
</evidence>
<evidence type="ECO:0000313" key="1">
    <source>
        <dbReference type="EMBL" id="MBP3966837.1"/>
    </source>
</evidence>
<protein>
    <submittedName>
        <fullName evidence="1">Uncharacterized protein</fullName>
    </submittedName>
</protein>
<proteinExistence type="predicted"/>
<accession>A0ABS5CLU7</accession>